<keyword evidence="1" id="KW-0378">Hydrolase</keyword>
<sequence>MNNPDFRDEVLPALAEDAGLVVVDSERELARQMLEERDEAESMSASAAGSGDRMITWPTTEYWYEIEKRASGDDDR</sequence>
<protein>
    <submittedName>
        <fullName evidence="1">Dead/deah box helicase</fullName>
    </submittedName>
</protein>
<proteinExistence type="predicted"/>
<dbReference type="PATRIC" id="fig|1194972.3.peg.1024"/>
<comment type="caution">
    <text evidence="1">The sequence shown here is derived from an EMBL/GenBank/DDBJ whole genome shotgun (WGS) entry which is preliminary data.</text>
</comment>
<dbReference type="Proteomes" id="UP000006072">
    <property type="component" value="Unassembled WGS sequence"/>
</dbReference>
<dbReference type="AlphaFoldDB" id="K0UXV5"/>
<dbReference type="GO" id="GO:0004386">
    <property type="term" value="F:helicase activity"/>
    <property type="evidence" value="ECO:0007669"/>
    <property type="project" value="UniProtKB-KW"/>
</dbReference>
<gene>
    <name evidence="1" type="ORF">MVAC_05062</name>
</gene>
<evidence type="ECO:0000313" key="2">
    <source>
        <dbReference type="Proteomes" id="UP000006072"/>
    </source>
</evidence>
<accession>K0UXV5</accession>
<dbReference type="EMBL" id="ALQA01000007">
    <property type="protein sequence ID" value="EJZ11651.1"/>
    <property type="molecule type" value="Genomic_DNA"/>
</dbReference>
<keyword evidence="1" id="KW-0067">ATP-binding</keyword>
<keyword evidence="1" id="KW-0347">Helicase</keyword>
<keyword evidence="1" id="KW-0547">Nucleotide-binding</keyword>
<organism evidence="1 2">
    <name type="scientific">Mycolicibacterium vaccae ATCC 25954</name>
    <dbReference type="NCBI Taxonomy" id="1194972"/>
    <lineage>
        <taxon>Bacteria</taxon>
        <taxon>Bacillati</taxon>
        <taxon>Actinomycetota</taxon>
        <taxon>Actinomycetes</taxon>
        <taxon>Mycobacteriales</taxon>
        <taxon>Mycobacteriaceae</taxon>
        <taxon>Mycolicibacterium</taxon>
    </lineage>
</organism>
<dbReference type="HOGENOM" id="CLU_2650650_0_0_11"/>
<name>K0UXV5_MYCVA</name>
<reference evidence="1 2" key="1">
    <citation type="journal article" date="2012" name="J. Bacteriol.">
        <title>Complete Genome Sequence of Mycobacterium vaccae Type Strain ATCC 25954.</title>
        <authorList>
            <person name="Ho Y.S."/>
            <person name="Adroub S.A."/>
            <person name="Abadi M."/>
            <person name="Al Alwan B."/>
            <person name="Alkhateeb R."/>
            <person name="Gao G."/>
            <person name="Ragab A."/>
            <person name="Ali S."/>
            <person name="van Soolingen D."/>
            <person name="Bitter W."/>
            <person name="Pain A."/>
            <person name="Abdallah A.M."/>
        </authorList>
    </citation>
    <scope>NUCLEOTIDE SEQUENCE [LARGE SCALE GENOMIC DNA]</scope>
    <source>
        <strain evidence="1 2">ATCC 25954</strain>
    </source>
</reference>
<evidence type="ECO:0000313" key="1">
    <source>
        <dbReference type="EMBL" id="EJZ11651.1"/>
    </source>
</evidence>
<keyword evidence="2" id="KW-1185">Reference proteome</keyword>